<dbReference type="RefSeq" id="WP_135114254.1">
    <property type="nucleotide sequence ID" value="NZ_JADGLL010000014.1"/>
</dbReference>
<dbReference type="OrthoDB" id="5070450at2"/>
<gene>
    <name evidence="3" type="ORF">E4U02_07620</name>
</gene>
<keyword evidence="4" id="KW-1185">Reference proteome</keyword>
<dbReference type="AlphaFoldDB" id="A0A4Y9FX02"/>
<feature type="region of interest" description="Disordered" evidence="1">
    <location>
        <begin position="27"/>
        <end position="57"/>
    </location>
</feature>
<evidence type="ECO:0000313" key="4">
    <source>
        <dbReference type="Proteomes" id="UP000298358"/>
    </source>
</evidence>
<keyword evidence="2" id="KW-0732">Signal</keyword>
<name>A0A4Y9FX02_9MICO</name>
<dbReference type="EMBL" id="SPQB01000014">
    <property type="protein sequence ID" value="TFU33076.1"/>
    <property type="molecule type" value="Genomic_DNA"/>
</dbReference>
<accession>A0A4Y9FX02</accession>
<feature type="chain" id="PRO_5039062532" description="Lipoprotein" evidence="2">
    <location>
        <begin position="31"/>
        <end position="207"/>
    </location>
</feature>
<evidence type="ECO:0000256" key="2">
    <source>
        <dbReference type="SAM" id="SignalP"/>
    </source>
</evidence>
<evidence type="ECO:0000313" key="3">
    <source>
        <dbReference type="EMBL" id="TFU33076.1"/>
    </source>
</evidence>
<comment type="caution">
    <text evidence="3">The sequence shown here is derived from an EMBL/GenBank/DDBJ whole genome shotgun (WGS) entry which is preliminary data.</text>
</comment>
<evidence type="ECO:0008006" key="5">
    <source>
        <dbReference type="Google" id="ProtNLM"/>
    </source>
</evidence>
<reference evidence="3 4" key="1">
    <citation type="submission" date="2019-03" db="EMBL/GenBank/DDBJ databases">
        <title>Diversity of the mouse oral microbiome.</title>
        <authorList>
            <person name="Joseph S."/>
            <person name="Aduse-Opoku J."/>
            <person name="Curtis M."/>
            <person name="Wade W."/>
            <person name="Hashim A."/>
        </authorList>
    </citation>
    <scope>NUCLEOTIDE SEQUENCE [LARGE SCALE GENOMIC DNA]</scope>
    <source>
        <strain evidence="3 4">P1012</strain>
    </source>
</reference>
<organism evidence="3 4">
    <name type="scientific">Microbacterium paludicola</name>
    <dbReference type="NCBI Taxonomy" id="300019"/>
    <lineage>
        <taxon>Bacteria</taxon>
        <taxon>Bacillati</taxon>
        <taxon>Actinomycetota</taxon>
        <taxon>Actinomycetes</taxon>
        <taxon>Micrococcales</taxon>
        <taxon>Microbacteriaceae</taxon>
        <taxon>Microbacterium</taxon>
    </lineage>
</organism>
<proteinExistence type="predicted"/>
<feature type="signal peptide" evidence="2">
    <location>
        <begin position="1"/>
        <end position="30"/>
    </location>
</feature>
<protein>
    <recommendedName>
        <fullName evidence="5">Lipoprotein</fullName>
    </recommendedName>
</protein>
<sequence>MKLNRTTVASITLGAIALGLLTGCTTSAPQATESPSPTPTPTETARGPVAPPESEEEAIEQADAVLTEWFETRGAVNATAGTALDTAPLEELSTGRALEFSVNDATQISTGPILNVDEVNVEGPGTSEGAMTFETRNAYGQEWEGIENGLVTINACQDASDYQVYASDGSEAMMHPDPRQLFDYQVVYDADREAWLVSDLISLGQTC</sequence>
<feature type="compositionally biased region" description="Low complexity" evidence="1">
    <location>
        <begin position="27"/>
        <end position="45"/>
    </location>
</feature>
<evidence type="ECO:0000256" key="1">
    <source>
        <dbReference type="SAM" id="MobiDB-lite"/>
    </source>
</evidence>
<dbReference type="Proteomes" id="UP000298358">
    <property type="component" value="Unassembled WGS sequence"/>
</dbReference>
<dbReference type="PROSITE" id="PS51257">
    <property type="entry name" value="PROKAR_LIPOPROTEIN"/>
    <property type="match status" value="1"/>
</dbReference>